<dbReference type="Proteomes" id="UP000628840">
    <property type="component" value="Unassembled WGS sequence"/>
</dbReference>
<comment type="caution">
    <text evidence="2">The sequence shown here is derived from an EMBL/GenBank/DDBJ whole genome shotgun (WGS) entry which is preliminary data.</text>
</comment>
<feature type="region of interest" description="Disordered" evidence="1">
    <location>
        <begin position="561"/>
        <end position="580"/>
    </location>
</feature>
<accession>A0A830EXL9</accession>
<organism evidence="2 3">
    <name type="scientific">Halarchaeum grantii</name>
    <dbReference type="NCBI Taxonomy" id="1193105"/>
    <lineage>
        <taxon>Archaea</taxon>
        <taxon>Methanobacteriati</taxon>
        <taxon>Methanobacteriota</taxon>
        <taxon>Stenosarchaea group</taxon>
        <taxon>Halobacteria</taxon>
        <taxon>Halobacteriales</taxon>
        <taxon>Halobacteriaceae</taxon>
    </lineage>
</organism>
<sequence>MYYRITSEVFANPLDRGLESKLRDNFKRKLQAETHREVAQSRLNSIEVNTSDGFRDQDVEPIEFPSVSERTQTEVITDKMNLSESMSIKKNGVQFPVTHRNAIPVSRKFIVDVDLAAFNQAIDPLYPYEDHIVINLSSNIHKHNNNGTIAILKLVDDASSPNFNLPPVAGTIELDNSNWVYEFDDLTSGFKEIVTESVQEGEISTIERYTDVLSDLIIYSIDKRQELLDENNIREEAEIGSEVANQLQEMSVHLYMKLSQTKNTDETYEVHAVLDRHFSNALNEEFLSLADAIIDAIDQYYGRHLDEVHARNLGPISEDVVRIVRDSIRKRGIRSNEATNPLREGVWLHAVEMNYTVLLRSLQTENGTQLFSKFWLHCFRQYKPKSRPRLVEERRDVLPLIWYASMGYVVKAWQSGPISDADMETMVSQITESERFKFRNICGICHQGLHYTSDSSRSVNFAKISNSETNIAHGVISEGSEQELLYAAFVFFATEFVCRTENPKETIDGFDPLTTDDIESITEYIHSTGSFKLSWSNKKLETDQLYELLLEELPRGVQQRFRDNRESGDRSRQHVGDGEN</sequence>
<gene>
    <name evidence="2" type="ORF">GCM10009037_26850</name>
</gene>
<keyword evidence="3" id="KW-1185">Reference proteome</keyword>
<reference evidence="2 3" key="1">
    <citation type="journal article" date="2019" name="Int. J. Syst. Evol. Microbiol.">
        <title>The Global Catalogue of Microorganisms (GCM) 10K type strain sequencing project: providing services to taxonomists for standard genome sequencing and annotation.</title>
        <authorList>
            <consortium name="The Broad Institute Genomics Platform"/>
            <consortium name="The Broad Institute Genome Sequencing Center for Infectious Disease"/>
            <person name="Wu L."/>
            <person name="Ma J."/>
        </authorList>
    </citation>
    <scope>NUCLEOTIDE SEQUENCE [LARGE SCALE GENOMIC DNA]</scope>
    <source>
        <strain evidence="2 3">JCM 19585</strain>
    </source>
</reference>
<proteinExistence type="predicted"/>
<protein>
    <submittedName>
        <fullName evidence="2">Uncharacterized protein</fullName>
    </submittedName>
</protein>
<name>A0A830EXL9_9EURY</name>
<dbReference type="EMBL" id="BMPF01000005">
    <property type="protein sequence ID" value="GGL41949.1"/>
    <property type="molecule type" value="Genomic_DNA"/>
</dbReference>
<evidence type="ECO:0000256" key="1">
    <source>
        <dbReference type="SAM" id="MobiDB-lite"/>
    </source>
</evidence>
<evidence type="ECO:0000313" key="2">
    <source>
        <dbReference type="EMBL" id="GGL41949.1"/>
    </source>
</evidence>
<dbReference type="AlphaFoldDB" id="A0A830EXL9"/>
<evidence type="ECO:0000313" key="3">
    <source>
        <dbReference type="Proteomes" id="UP000628840"/>
    </source>
</evidence>